<gene>
    <name evidence="1" type="ORF">DSCO28_71640</name>
</gene>
<dbReference type="EMBL" id="AP021876">
    <property type="protein sequence ID" value="BBO86598.1"/>
    <property type="molecule type" value="Genomic_DNA"/>
</dbReference>
<evidence type="ECO:0000313" key="1">
    <source>
        <dbReference type="EMBL" id="BBO86598.1"/>
    </source>
</evidence>
<organism evidence="1 2">
    <name type="scientific">Desulfosarcina ovata subsp. sediminis</name>
    <dbReference type="NCBI Taxonomy" id="885957"/>
    <lineage>
        <taxon>Bacteria</taxon>
        <taxon>Pseudomonadati</taxon>
        <taxon>Thermodesulfobacteriota</taxon>
        <taxon>Desulfobacteria</taxon>
        <taxon>Desulfobacterales</taxon>
        <taxon>Desulfosarcinaceae</taxon>
        <taxon>Desulfosarcina</taxon>
    </lineage>
</organism>
<dbReference type="KEGG" id="dov:DSCO28_71640"/>
<reference evidence="1 2" key="1">
    <citation type="submission" date="2019-11" db="EMBL/GenBank/DDBJ databases">
        <title>Comparative genomics of hydrocarbon-degrading Desulfosarcina strains.</title>
        <authorList>
            <person name="Watanabe M."/>
            <person name="Kojima H."/>
            <person name="Fukui M."/>
        </authorList>
    </citation>
    <scope>NUCLEOTIDE SEQUENCE [LARGE SCALE GENOMIC DNA]</scope>
    <source>
        <strain evidence="1 2">28bB2T</strain>
    </source>
</reference>
<proteinExistence type="predicted"/>
<evidence type="ECO:0000313" key="2">
    <source>
        <dbReference type="Proteomes" id="UP000425960"/>
    </source>
</evidence>
<name>A0A5K8A2H2_9BACT</name>
<sequence length="57" mass="6532">MSDRLFCVKYGGQIEESSKAIEMPISLHCPEKFALFVRFNNLVPTNMVFHEPANDDD</sequence>
<protein>
    <submittedName>
        <fullName evidence="1">Uncharacterized protein</fullName>
    </submittedName>
</protein>
<dbReference type="AlphaFoldDB" id="A0A5K8A2H2"/>
<dbReference type="Proteomes" id="UP000425960">
    <property type="component" value="Chromosome"/>
</dbReference>
<accession>A0A5K8A2H2</accession>